<dbReference type="OMA" id="HVGCLLH"/>
<dbReference type="Pfam" id="PF00931">
    <property type="entry name" value="NB-ARC"/>
    <property type="match status" value="1"/>
</dbReference>
<keyword evidence="2" id="KW-0433">Leucine-rich repeat</keyword>
<dbReference type="GO" id="GO:0042742">
    <property type="term" value="P:defense response to bacterium"/>
    <property type="evidence" value="ECO:0007669"/>
    <property type="project" value="UniProtKB-ARBA"/>
</dbReference>
<dbReference type="RefSeq" id="XP_045083306.1">
    <property type="nucleotide sequence ID" value="XM_045227371.1"/>
</dbReference>
<dbReference type="InterPro" id="IPR058922">
    <property type="entry name" value="WHD_DRP"/>
</dbReference>
<evidence type="ECO:0000256" key="2">
    <source>
        <dbReference type="ARBA" id="ARBA00022614"/>
    </source>
</evidence>
<dbReference type="PANTHER" id="PTHR23155:SF1116">
    <property type="entry name" value="OS12G0273300 PROTEIN"/>
    <property type="match status" value="1"/>
</dbReference>
<feature type="domain" description="NB-ARC" evidence="7">
    <location>
        <begin position="177"/>
        <end position="352"/>
    </location>
</feature>
<dbReference type="EnsemblPlants" id="AET1Gv20064800.35">
    <property type="protein sequence ID" value="AET1Gv20064800.35"/>
    <property type="gene ID" value="AET1Gv20064800"/>
</dbReference>
<dbReference type="RefSeq" id="XP_045083250.1">
    <property type="nucleotide sequence ID" value="XM_045227315.1"/>
</dbReference>
<feature type="domain" description="Disease resistance protein winged helix" evidence="9">
    <location>
        <begin position="442"/>
        <end position="514"/>
    </location>
</feature>
<dbReference type="STRING" id="200361.A0A452XMH8"/>
<proteinExistence type="inferred from homology"/>
<dbReference type="Gene3D" id="1.10.10.10">
    <property type="entry name" value="Winged helix-like DNA-binding domain superfamily/Winged helix DNA-binding domain"/>
    <property type="match status" value="1"/>
</dbReference>
<keyword evidence="12" id="KW-1185">Reference proteome</keyword>
<organism evidence="11 12">
    <name type="scientific">Aegilops tauschii subsp. strangulata</name>
    <name type="common">Goatgrass</name>
    <dbReference type="NCBI Taxonomy" id="200361"/>
    <lineage>
        <taxon>Eukaryota</taxon>
        <taxon>Viridiplantae</taxon>
        <taxon>Streptophyta</taxon>
        <taxon>Embryophyta</taxon>
        <taxon>Tracheophyta</taxon>
        <taxon>Spermatophyta</taxon>
        <taxon>Magnoliopsida</taxon>
        <taxon>Liliopsida</taxon>
        <taxon>Poales</taxon>
        <taxon>Poaceae</taxon>
        <taxon>BOP clade</taxon>
        <taxon>Pooideae</taxon>
        <taxon>Triticodae</taxon>
        <taxon>Triticeae</taxon>
        <taxon>Triticinae</taxon>
        <taxon>Aegilops</taxon>
    </lineage>
</organism>
<dbReference type="GO" id="GO:0002758">
    <property type="term" value="P:innate immune response-activating signaling pathway"/>
    <property type="evidence" value="ECO:0007669"/>
    <property type="project" value="UniProtKB-ARBA"/>
</dbReference>
<dbReference type="Gene3D" id="3.80.10.10">
    <property type="entry name" value="Ribonuclease Inhibitor"/>
    <property type="match status" value="1"/>
</dbReference>
<dbReference type="OrthoDB" id="682957at2759"/>
<dbReference type="SUPFAM" id="SSF52047">
    <property type="entry name" value="RNI-like"/>
    <property type="match status" value="1"/>
</dbReference>
<name>A0A452XMH8_AEGTS</name>
<evidence type="ECO:0000256" key="5">
    <source>
        <dbReference type="ARBA" id="ARBA00022821"/>
    </source>
</evidence>
<dbReference type="Gene3D" id="1.10.8.430">
    <property type="entry name" value="Helical domain of apoptotic protease-activating factors"/>
    <property type="match status" value="1"/>
</dbReference>
<evidence type="ECO:0000256" key="1">
    <source>
        <dbReference type="ARBA" id="ARBA00008894"/>
    </source>
</evidence>
<evidence type="ECO:0000256" key="4">
    <source>
        <dbReference type="ARBA" id="ARBA00022741"/>
    </source>
</evidence>
<evidence type="ECO:0000259" key="9">
    <source>
        <dbReference type="Pfam" id="PF23559"/>
    </source>
</evidence>
<reference evidence="12" key="1">
    <citation type="journal article" date="2014" name="Science">
        <title>Ancient hybridizations among the ancestral genomes of bread wheat.</title>
        <authorList>
            <consortium name="International Wheat Genome Sequencing Consortium,"/>
            <person name="Marcussen T."/>
            <person name="Sandve S.R."/>
            <person name="Heier L."/>
            <person name="Spannagl M."/>
            <person name="Pfeifer M."/>
            <person name="Jakobsen K.S."/>
            <person name="Wulff B.B."/>
            <person name="Steuernagel B."/>
            <person name="Mayer K.F."/>
            <person name="Olsen O.A."/>
        </authorList>
    </citation>
    <scope>NUCLEOTIDE SEQUENCE [LARGE SCALE GENOMIC DNA]</scope>
    <source>
        <strain evidence="12">cv. AL8/78</strain>
    </source>
</reference>
<keyword evidence="5" id="KW-0611">Plant defense</keyword>
<dbReference type="GO" id="GO:0043531">
    <property type="term" value="F:ADP binding"/>
    <property type="evidence" value="ECO:0007669"/>
    <property type="project" value="InterPro"/>
</dbReference>
<dbReference type="InterPro" id="IPR032675">
    <property type="entry name" value="LRR_dom_sf"/>
</dbReference>
<evidence type="ECO:0000256" key="6">
    <source>
        <dbReference type="ARBA" id="ARBA00023054"/>
    </source>
</evidence>
<evidence type="ECO:0000259" key="10">
    <source>
        <dbReference type="Pfam" id="PF23598"/>
    </source>
</evidence>
<keyword evidence="3" id="KW-0677">Repeat</keyword>
<evidence type="ECO:0000259" key="8">
    <source>
        <dbReference type="Pfam" id="PF18052"/>
    </source>
</evidence>
<dbReference type="RefSeq" id="XP_045083295.1">
    <property type="nucleotide sequence ID" value="XM_045227360.1"/>
</dbReference>
<dbReference type="Pfam" id="PF23598">
    <property type="entry name" value="LRR_14"/>
    <property type="match status" value="1"/>
</dbReference>
<dbReference type="RefSeq" id="XP_045083278.1">
    <property type="nucleotide sequence ID" value="XM_045227343.1"/>
</dbReference>
<dbReference type="AlphaFoldDB" id="A0A452XMH8"/>
<reference evidence="11" key="3">
    <citation type="journal article" date="2017" name="Nature">
        <title>Genome sequence of the progenitor of the wheat D genome Aegilops tauschii.</title>
        <authorList>
            <person name="Luo M.C."/>
            <person name="Gu Y.Q."/>
            <person name="Puiu D."/>
            <person name="Wang H."/>
            <person name="Twardziok S.O."/>
            <person name="Deal K.R."/>
            <person name="Huo N."/>
            <person name="Zhu T."/>
            <person name="Wang L."/>
            <person name="Wang Y."/>
            <person name="McGuire P.E."/>
            <person name="Liu S."/>
            <person name="Long H."/>
            <person name="Ramasamy R.K."/>
            <person name="Rodriguez J.C."/>
            <person name="Van S.L."/>
            <person name="Yuan L."/>
            <person name="Wang Z."/>
            <person name="Xia Z."/>
            <person name="Xiao L."/>
            <person name="Anderson O.D."/>
            <person name="Ouyang S."/>
            <person name="Liang Y."/>
            <person name="Zimin A.V."/>
            <person name="Pertea G."/>
            <person name="Qi P."/>
            <person name="Bennetzen J.L."/>
            <person name="Dai X."/>
            <person name="Dawson M.W."/>
            <person name="Muller H.G."/>
            <person name="Kugler K."/>
            <person name="Rivarola-Duarte L."/>
            <person name="Spannagl M."/>
            <person name="Mayer K.F.X."/>
            <person name="Lu F.H."/>
            <person name="Bevan M.W."/>
            <person name="Leroy P."/>
            <person name="Li P."/>
            <person name="You F.M."/>
            <person name="Sun Q."/>
            <person name="Liu Z."/>
            <person name="Lyons E."/>
            <person name="Wicker T."/>
            <person name="Salzberg S.L."/>
            <person name="Devos K.M."/>
            <person name="Dvorak J."/>
        </authorList>
    </citation>
    <scope>NUCLEOTIDE SEQUENCE [LARGE SCALE GENOMIC DNA]</scope>
    <source>
        <strain evidence="11">cv. AL8/78</strain>
    </source>
</reference>
<dbReference type="Gene3D" id="1.20.5.4130">
    <property type="match status" value="1"/>
</dbReference>
<dbReference type="FunFam" id="3.40.50.300:FF:001091">
    <property type="entry name" value="Probable disease resistance protein At1g61300"/>
    <property type="match status" value="1"/>
</dbReference>
<evidence type="ECO:0000259" key="7">
    <source>
        <dbReference type="Pfam" id="PF00931"/>
    </source>
</evidence>
<dbReference type="InterPro" id="IPR042197">
    <property type="entry name" value="Apaf_helical"/>
</dbReference>
<reference evidence="12" key="2">
    <citation type="journal article" date="2017" name="Nat. Plants">
        <title>The Aegilops tauschii genome reveals multiple impacts of transposons.</title>
        <authorList>
            <person name="Zhao G."/>
            <person name="Zou C."/>
            <person name="Li K."/>
            <person name="Wang K."/>
            <person name="Li T."/>
            <person name="Gao L."/>
            <person name="Zhang X."/>
            <person name="Wang H."/>
            <person name="Yang Z."/>
            <person name="Liu X."/>
            <person name="Jiang W."/>
            <person name="Mao L."/>
            <person name="Kong X."/>
            <person name="Jiao Y."/>
            <person name="Jia J."/>
        </authorList>
    </citation>
    <scope>NUCLEOTIDE SEQUENCE [LARGE SCALE GENOMIC DNA]</scope>
    <source>
        <strain evidence="12">cv. AL8/78</strain>
    </source>
</reference>
<dbReference type="Proteomes" id="UP000015105">
    <property type="component" value="Chromosome 1D"/>
</dbReference>
<dbReference type="PANTHER" id="PTHR23155">
    <property type="entry name" value="DISEASE RESISTANCE PROTEIN RP"/>
    <property type="match status" value="1"/>
</dbReference>
<dbReference type="CDD" id="cd14798">
    <property type="entry name" value="RX-CC_like"/>
    <property type="match status" value="1"/>
</dbReference>
<keyword evidence="6" id="KW-0175">Coiled coil</keyword>
<evidence type="ECO:0000256" key="3">
    <source>
        <dbReference type="ARBA" id="ARBA00022737"/>
    </source>
</evidence>
<dbReference type="InterPro" id="IPR041118">
    <property type="entry name" value="Rx_N"/>
</dbReference>
<dbReference type="RefSeq" id="XP_045083260.1">
    <property type="nucleotide sequence ID" value="XM_045227325.2"/>
</dbReference>
<feature type="domain" description="Disease resistance N-terminal" evidence="8">
    <location>
        <begin position="7"/>
        <end position="95"/>
    </location>
</feature>
<sequence length="960" mass="108958">MEIAAGVMTPLLRKLGGLLLDEYNLEKRVKKGVTSLLTELEMMHAALRKVGKKPPEELDEQVRIWADKVRELCYNMEDAVDAFMVLVEGNRYHERVPNNMKNRVKKFLKKTTKLFSRGKALHEIGDAMDEAKELAKELGDLRQRYMLEGHAGETRDTIDPRLEVMYKDVSELVGIEHKRDKLIKMLREGDENGMQQPKAISIVGSGGLGKTTLAKAVYDKLIGQYACGAFVSVSRNPDIKKIFKKMLHQLDRKRYASINEAVRDEEQLIDELNMFLHCKRYLILIDDIWDEEDWRIIKCAFSKSVGSAVIMTTRKISVSKACHLSGDDMVYEMKPLTEGDSQRLFYKRIFPQGSDCPSQLEQVSRNILRKCGGVPLAIITIASLLASNEQQIKPKYQWDNILNSMGRGLAEGGSVKDMRRILSFSYYDLPSHLKTCFLYLSIFPEDFEIRRDRLIWRWIAEGLVQGGKQESRPFELGESYFNELANRNLIQPVDIDVEGRASACRVHDMVLDLICSLSSEENFVTVLDGTVQSKPSSHIKVRLLSFQNSMSELTTHWVDATSMPQLRSVTLFRTDVDLIQALPSFQILRVLDLEGCNLGESSHKVDLSCVENLLHLRYLGLRDTRVGILPMEIGKLRFLETLDLRVGGSAEVPSSVVRLGHLMCLYVDPDVRLSVGMGNLVSLEELTTVKVGGTVAIEKELGQLIELRVLQLEWTGDDDSVCSSLVVSLGNLRKLQSLIIFRQGGLRFDVIWDSWVPPPHLRTFEFVGCTLTMPKWINSSVLPLLSILRIEVKRVQPEVDIQILGKLPALRFLYLETTKVQYTRAESFIVGADAFPCLRECYLYYFQTGPSIFPRGAMPRLEVLYFFARALHIAGGELDVGMDHLPSLRRVMVSLCPEKDDIIDKIDEAAAMIYPQNGNKRKKNDGDRLRRWDSCALESILSILICRQFFVACSEKAKSK</sequence>
<feature type="domain" description="Disease resistance R13L4/SHOC-2-like LRR" evidence="10">
    <location>
        <begin position="565"/>
        <end position="913"/>
    </location>
</feature>
<dbReference type="Gramene" id="AET1Gv20064800.35">
    <property type="protein sequence ID" value="AET1Gv20064800.35"/>
    <property type="gene ID" value="AET1Gv20064800"/>
</dbReference>
<dbReference type="Pfam" id="PF23559">
    <property type="entry name" value="WHD_DRP"/>
    <property type="match status" value="1"/>
</dbReference>
<reference evidence="11" key="4">
    <citation type="submission" date="2019-03" db="UniProtKB">
        <authorList>
            <consortium name="EnsemblPlants"/>
        </authorList>
    </citation>
    <scope>IDENTIFICATION</scope>
</reference>
<evidence type="ECO:0008006" key="13">
    <source>
        <dbReference type="Google" id="ProtNLM"/>
    </source>
</evidence>
<dbReference type="PRINTS" id="PR00364">
    <property type="entry name" value="DISEASERSIST"/>
</dbReference>
<dbReference type="Gene3D" id="3.40.50.300">
    <property type="entry name" value="P-loop containing nucleotide triphosphate hydrolases"/>
    <property type="match status" value="1"/>
</dbReference>
<dbReference type="InterPro" id="IPR038005">
    <property type="entry name" value="RX-like_CC"/>
</dbReference>
<evidence type="ECO:0000313" key="12">
    <source>
        <dbReference type="Proteomes" id="UP000015105"/>
    </source>
</evidence>
<dbReference type="GO" id="GO:0009626">
    <property type="term" value="P:plant-type hypersensitive response"/>
    <property type="evidence" value="ECO:0007669"/>
    <property type="project" value="UniProtKB-ARBA"/>
</dbReference>
<dbReference type="InterPro" id="IPR027417">
    <property type="entry name" value="P-loop_NTPase"/>
</dbReference>
<dbReference type="Pfam" id="PF18052">
    <property type="entry name" value="Rx_N"/>
    <property type="match status" value="1"/>
</dbReference>
<dbReference type="InterPro" id="IPR055414">
    <property type="entry name" value="LRR_R13L4/SHOC2-like"/>
</dbReference>
<dbReference type="RefSeq" id="XP_045083288.1">
    <property type="nucleotide sequence ID" value="XM_045227353.1"/>
</dbReference>
<keyword evidence="4" id="KW-0547">Nucleotide-binding</keyword>
<dbReference type="InterPro" id="IPR036388">
    <property type="entry name" value="WH-like_DNA-bd_sf"/>
</dbReference>
<comment type="similarity">
    <text evidence="1">Belongs to the disease resistance NB-LRR family.</text>
</comment>
<accession>A0A452XMH8</accession>
<protein>
    <recommendedName>
        <fullName evidence="13">Disease resistance protein RPP13</fullName>
    </recommendedName>
</protein>
<dbReference type="SUPFAM" id="SSF52540">
    <property type="entry name" value="P-loop containing nucleoside triphosphate hydrolases"/>
    <property type="match status" value="1"/>
</dbReference>
<dbReference type="RefSeq" id="XP_045083272.1">
    <property type="nucleotide sequence ID" value="XM_045227337.1"/>
</dbReference>
<dbReference type="RefSeq" id="XP_045083302.1">
    <property type="nucleotide sequence ID" value="XM_045227367.2"/>
</dbReference>
<dbReference type="InterPro" id="IPR002182">
    <property type="entry name" value="NB-ARC"/>
</dbReference>
<reference evidence="11" key="5">
    <citation type="journal article" date="2021" name="G3 (Bethesda)">
        <title>Aegilops tauschii genome assembly Aet v5.0 features greater sequence contiguity and improved annotation.</title>
        <authorList>
            <person name="Wang L."/>
            <person name="Zhu T."/>
            <person name="Rodriguez J.C."/>
            <person name="Deal K.R."/>
            <person name="Dubcovsky J."/>
            <person name="McGuire P.E."/>
            <person name="Lux T."/>
            <person name="Spannagl M."/>
            <person name="Mayer K.F.X."/>
            <person name="Baldrich P."/>
            <person name="Meyers B.C."/>
            <person name="Huo N."/>
            <person name="Gu Y.Q."/>
            <person name="Zhou H."/>
            <person name="Devos K.M."/>
            <person name="Bennetzen J.L."/>
            <person name="Unver T."/>
            <person name="Budak H."/>
            <person name="Gulick P.J."/>
            <person name="Galiba G."/>
            <person name="Kalapos B."/>
            <person name="Nelson D.R."/>
            <person name="Li P."/>
            <person name="You F.M."/>
            <person name="Luo M.C."/>
            <person name="Dvorak J."/>
        </authorList>
    </citation>
    <scope>NUCLEOTIDE SEQUENCE [LARGE SCALE GENOMIC DNA]</scope>
    <source>
        <strain evidence="11">cv. AL8/78</strain>
    </source>
</reference>
<evidence type="ECO:0000313" key="11">
    <source>
        <dbReference type="EnsemblPlants" id="AET1Gv20064800.35"/>
    </source>
</evidence>
<dbReference type="InterPro" id="IPR044974">
    <property type="entry name" value="Disease_R_plants"/>
</dbReference>
<dbReference type="KEGG" id="ats:109742462"/>
<dbReference type="FunFam" id="1.10.10.10:FF:000322">
    <property type="entry name" value="Probable disease resistance protein At1g63360"/>
    <property type="match status" value="1"/>
</dbReference>
<dbReference type="GeneID" id="109742462"/>